<comment type="catalytic activity">
    <reaction evidence="12">
        <text>O-phospho-L-threonyl-[protein] + H2O = L-threonyl-[protein] + phosphate</text>
        <dbReference type="Rhea" id="RHEA:47004"/>
        <dbReference type="Rhea" id="RHEA-COMP:11060"/>
        <dbReference type="Rhea" id="RHEA-COMP:11605"/>
        <dbReference type="ChEBI" id="CHEBI:15377"/>
        <dbReference type="ChEBI" id="CHEBI:30013"/>
        <dbReference type="ChEBI" id="CHEBI:43474"/>
        <dbReference type="ChEBI" id="CHEBI:61977"/>
        <dbReference type="EC" id="3.1.3.16"/>
    </reaction>
</comment>
<evidence type="ECO:0000256" key="10">
    <source>
        <dbReference type="ARBA" id="ARBA00032039"/>
    </source>
</evidence>
<evidence type="ECO:0000256" key="11">
    <source>
        <dbReference type="ARBA" id="ARBA00047761"/>
    </source>
</evidence>
<dbReference type="InterPro" id="IPR004274">
    <property type="entry name" value="FCP1_dom"/>
</dbReference>
<evidence type="ECO:0000256" key="8">
    <source>
        <dbReference type="ARBA" id="ARBA00022912"/>
    </source>
</evidence>
<keyword evidence="5" id="KW-0479">Metal-binding</keyword>
<keyword evidence="8" id="KW-0904">Protein phosphatase</keyword>
<evidence type="ECO:0000259" key="15">
    <source>
        <dbReference type="PROSITE" id="PS50969"/>
    </source>
</evidence>
<evidence type="ECO:0000256" key="4">
    <source>
        <dbReference type="ARBA" id="ARBA00014187"/>
    </source>
</evidence>
<keyword evidence="7" id="KW-0460">Magnesium</keyword>
<keyword evidence="17" id="KW-1185">Reference proteome</keyword>
<organism evidence="16 17">
    <name type="scientific">Leptidea sinapis</name>
    <dbReference type="NCBI Taxonomy" id="189913"/>
    <lineage>
        <taxon>Eukaryota</taxon>
        <taxon>Metazoa</taxon>
        <taxon>Ecdysozoa</taxon>
        <taxon>Arthropoda</taxon>
        <taxon>Hexapoda</taxon>
        <taxon>Insecta</taxon>
        <taxon>Pterygota</taxon>
        <taxon>Neoptera</taxon>
        <taxon>Endopterygota</taxon>
        <taxon>Lepidoptera</taxon>
        <taxon>Glossata</taxon>
        <taxon>Ditrysia</taxon>
        <taxon>Papilionoidea</taxon>
        <taxon>Pieridae</taxon>
        <taxon>Dismorphiinae</taxon>
        <taxon>Leptidea</taxon>
    </lineage>
</organism>
<feature type="compositionally biased region" description="Basic residues" evidence="13">
    <location>
        <begin position="319"/>
        <end position="328"/>
    </location>
</feature>
<dbReference type="GO" id="GO:0005634">
    <property type="term" value="C:nucleus"/>
    <property type="evidence" value="ECO:0007669"/>
    <property type="project" value="UniProtKB-SubCell"/>
</dbReference>
<comment type="cofactor">
    <cofactor evidence="1">
        <name>Mg(2+)</name>
        <dbReference type="ChEBI" id="CHEBI:18420"/>
    </cofactor>
</comment>
<evidence type="ECO:0000256" key="2">
    <source>
        <dbReference type="ARBA" id="ARBA00004123"/>
    </source>
</evidence>
<dbReference type="Pfam" id="PF00240">
    <property type="entry name" value="ubiquitin"/>
    <property type="match status" value="1"/>
</dbReference>
<feature type="region of interest" description="Disordered" evidence="13">
    <location>
        <begin position="317"/>
        <end position="344"/>
    </location>
</feature>
<evidence type="ECO:0000313" key="17">
    <source>
        <dbReference type="Proteomes" id="UP000324832"/>
    </source>
</evidence>
<proteinExistence type="predicted"/>
<comment type="catalytic activity">
    <reaction evidence="11">
        <text>O-phospho-L-seryl-[protein] + H2O = L-seryl-[protein] + phosphate</text>
        <dbReference type="Rhea" id="RHEA:20629"/>
        <dbReference type="Rhea" id="RHEA-COMP:9863"/>
        <dbReference type="Rhea" id="RHEA-COMP:11604"/>
        <dbReference type="ChEBI" id="CHEBI:15377"/>
        <dbReference type="ChEBI" id="CHEBI:29999"/>
        <dbReference type="ChEBI" id="CHEBI:43474"/>
        <dbReference type="ChEBI" id="CHEBI:83421"/>
        <dbReference type="EC" id="3.1.3.16"/>
    </reaction>
</comment>
<dbReference type="PANTHER" id="PTHR48493:SF1">
    <property type="entry name" value="UBIQUITIN-LIKE DOMAIN-CONTAINING CTD PHOSPHATASE 1"/>
    <property type="match status" value="1"/>
</dbReference>
<sequence length="344" mass="39891">MCDFNDNPLKLSVKWNGKEFNIPEFSPSDSVAMLKIAIENATGVRPERQKLLNVKFQGKVATDNYTLSELNLKPNLKIMMMGSLEEAIEGATTKPDVGDDVINDLDIEEEDVDVENQEIYLGKINKRVRDYNIRVLNEPRPGKKLLVLDIDYTLFDHRSVAETGYELMRPFLHEFLTSAYEDYDIVIWSATGMKWIEEKMKLLGVASHQDYKIMFYLDYLAMITVHTPKYGTIDVKPLGVIWGKYPQYSSKNTIMFDDIRRNFIMNPKSGLKIRAFRQAHLNRDKDRELIRLSMYLRDIARHCDDFDTLTHKKWEKYKPEKKKHAGSKRKADDNSDNSGATTSE</sequence>
<evidence type="ECO:0000256" key="3">
    <source>
        <dbReference type="ARBA" id="ARBA00013081"/>
    </source>
</evidence>
<dbReference type="InterPro" id="IPR051658">
    <property type="entry name" value="UBLCP1"/>
</dbReference>
<dbReference type="CDD" id="cd01813">
    <property type="entry name" value="Ubl_UBLCP1"/>
    <property type="match status" value="1"/>
</dbReference>
<dbReference type="AlphaFoldDB" id="A0A5E4QZ44"/>
<reference evidence="16 17" key="1">
    <citation type="submission" date="2017-07" db="EMBL/GenBank/DDBJ databases">
        <authorList>
            <person name="Talla V."/>
            <person name="Backstrom N."/>
        </authorList>
    </citation>
    <scope>NUCLEOTIDE SEQUENCE [LARGE SCALE GENOMIC DNA]</scope>
</reference>
<evidence type="ECO:0000313" key="16">
    <source>
        <dbReference type="EMBL" id="VVD02965.1"/>
    </source>
</evidence>
<dbReference type="Pfam" id="PF03031">
    <property type="entry name" value="NIF"/>
    <property type="match status" value="1"/>
</dbReference>
<dbReference type="InterPro" id="IPR011943">
    <property type="entry name" value="HAD-SF_hydro_IIID"/>
</dbReference>
<dbReference type="EC" id="3.1.3.16" evidence="3"/>
<dbReference type="PROSITE" id="PS50969">
    <property type="entry name" value="FCP1"/>
    <property type="match status" value="1"/>
</dbReference>
<keyword evidence="6" id="KW-0378">Hydrolase</keyword>
<evidence type="ECO:0000256" key="6">
    <source>
        <dbReference type="ARBA" id="ARBA00022801"/>
    </source>
</evidence>
<dbReference type="GO" id="GO:0046872">
    <property type="term" value="F:metal ion binding"/>
    <property type="evidence" value="ECO:0007669"/>
    <property type="project" value="UniProtKB-KW"/>
</dbReference>
<name>A0A5E4QZ44_9NEOP</name>
<gene>
    <name evidence="16" type="ORF">LSINAPIS_LOCUS13063</name>
</gene>
<dbReference type="GO" id="GO:0004722">
    <property type="term" value="F:protein serine/threonine phosphatase activity"/>
    <property type="evidence" value="ECO:0007669"/>
    <property type="project" value="UniProtKB-EC"/>
</dbReference>
<dbReference type="FunFam" id="3.40.50.1000:FF:000050">
    <property type="entry name" value="Ubiquitin-like domain-containing CTD phosphatase 1"/>
    <property type="match status" value="1"/>
</dbReference>
<dbReference type="InterPro" id="IPR029071">
    <property type="entry name" value="Ubiquitin-like_domsf"/>
</dbReference>
<dbReference type="SMART" id="SM00577">
    <property type="entry name" value="CPDc"/>
    <property type="match status" value="1"/>
</dbReference>
<evidence type="ECO:0000256" key="12">
    <source>
        <dbReference type="ARBA" id="ARBA00048336"/>
    </source>
</evidence>
<dbReference type="Gene3D" id="3.40.50.1000">
    <property type="entry name" value="HAD superfamily/HAD-like"/>
    <property type="match status" value="1"/>
</dbReference>
<dbReference type="Proteomes" id="UP000324832">
    <property type="component" value="Unassembled WGS sequence"/>
</dbReference>
<dbReference type="SMART" id="SM00213">
    <property type="entry name" value="UBQ"/>
    <property type="match status" value="1"/>
</dbReference>
<dbReference type="PANTHER" id="PTHR48493">
    <property type="entry name" value="UBIQUITIN-LIKE DOMAIN-CONTAINING CTD PHOSPHATASE 1"/>
    <property type="match status" value="1"/>
</dbReference>
<comment type="subcellular location">
    <subcellularLocation>
        <location evidence="2">Nucleus</location>
    </subcellularLocation>
</comment>
<dbReference type="InterPro" id="IPR023214">
    <property type="entry name" value="HAD_sf"/>
</dbReference>
<dbReference type="InterPro" id="IPR036412">
    <property type="entry name" value="HAD-like_sf"/>
</dbReference>
<evidence type="ECO:0000256" key="5">
    <source>
        <dbReference type="ARBA" id="ARBA00022723"/>
    </source>
</evidence>
<dbReference type="NCBIfam" id="TIGR02245">
    <property type="entry name" value="HAD_IIID1"/>
    <property type="match status" value="1"/>
</dbReference>
<feature type="domain" description="Ubiquitin-like" evidence="14">
    <location>
        <begin position="9"/>
        <end position="87"/>
    </location>
</feature>
<protein>
    <recommendedName>
        <fullName evidence="4">Ubiquitin-like domain-containing CTD phosphatase 1</fullName>
        <ecNumber evidence="3">3.1.3.16</ecNumber>
    </recommendedName>
    <alternativeName>
        <fullName evidence="10">Nuclear proteasome inhibitor UBLCP1</fullName>
    </alternativeName>
</protein>
<evidence type="ECO:0000259" key="14">
    <source>
        <dbReference type="PROSITE" id="PS50053"/>
    </source>
</evidence>
<evidence type="ECO:0000256" key="7">
    <source>
        <dbReference type="ARBA" id="ARBA00022842"/>
    </source>
</evidence>
<dbReference type="EMBL" id="FZQP02006499">
    <property type="protein sequence ID" value="VVD02965.1"/>
    <property type="molecule type" value="Genomic_DNA"/>
</dbReference>
<dbReference type="GO" id="GO:0090364">
    <property type="term" value="P:regulation of proteasome assembly"/>
    <property type="evidence" value="ECO:0007669"/>
    <property type="project" value="InterPro"/>
</dbReference>
<keyword evidence="9" id="KW-0539">Nucleus</keyword>
<dbReference type="PROSITE" id="PS50053">
    <property type="entry name" value="UBIQUITIN_2"/>
    <property type="match status" value="1"/>
</dbReference>
<dbReference type="SUPFAM" id="SSF56784">
    <property type="entry name" value="HAD-like"/>
    <property type="match status" value="1"/>
</dbReference>
<dbReference type="FunFam" id="3.10.20.90:FF:000060">
    <property type="entry name" value="ubiquitin-like domain-containing CTD phosphatase 1"/>
    <property type="match status" value="1"/>
</dbReference>
<accession>A0A5E4QZ44</accession>
<evidence type="ECO:0000256" key="13">
    <source>
        <dbReference type="SAM" id="MobiDB-lite"/>
    </source>
</evidence>
<dbReference type="Gene3D" id="3.10.20.90">
    <property type="entry name" value="Phosphatidylinositol 3-kinase Catalytic Subunit, Chain A, domain 1"/>
    <property type="match status" value="1"/>
</dbReference>
<evidence type="ECO:0000256" key="1">
    <source>
        <dbReference type="ARBA" id="ARBA00001946"/>
    </source>
</evidence>
<feature type="domain" description="FCP1 homology" evidence="15">
    <location>
        <begin position="139"/>
        <end position="299"/>
    </location>
</feature>
<dbReference type="SUPFAM" id="SSF54236">
    <property type="entry name" value="Ubiquitin-like"/>
    <property type="match status" value="1"/>
</dbReference>
<evidence type="ECO:0000256" key="9">
    <source>
        <dbReference type="ARBA" id="ARBA00023242"/>
    </source>
</evidence>
<dbReference type="InterPro" id="IPR000626">
    <property type="entry name" value="Ubiquitin-like_dom"/>
</dbReference>